<feature type="domain" description="Pyrrolo-quinoline quinone repeat" evidence="4">
    <location>
        <begin position="457"/>
        <end position="566"/>
    </location>
</feature>
<dbReference type="AlphaFoldDB" id="A0A0B4XR48"/>
<evidence type="ECO:0000256" key="2">
    <source>
        <dbReference type="ARBA" id="ARBA00008156"/>
    </source>
</evidence>
<dbReference type="EMBL" id="CP004387">
    <property type="protein sequence ID" value="AJD48908.1"/>
    <property type="molecule type" value="Genomic_DNA"/>
</dbReference>
<dbReference type="SUPFAM" id="SSF50998">
    <property type="entry name" value="Quinoprotein alcohol dehydrogenase-like"/>
    <property type="match status" value="1"/>
</dbReference>
<dbReference type="InterPro" id="IPR018391">
    <property type="entry name" value="PQQ_b-propeller_rpt"/>
</dbReference>
<dbReference type="OrthoDB" id="9794322at2"/>
<dbReference type="HOGENOM" id="CLU_018478_0_2_6"/>
<dbReference type="PANTHER" id="PTHR32303">
    <property type="entry name" value="QUINOPROTEIN ALCOHOL DEHYDROGENASE (CYTOCHROME C)"/>
    <property type="match status" value="1"/>
</dbReference>
<dbReference type="STRING" id="391936.S7S_12480"/>
<evidence type="ECO:0000259" key="4">
    <source>
        <dbReference type="Pfam" id="PF01011"/>
    </source>
</evidence>
<comment type="similarity">
    <text evidence="2">Belongs to the bacterial PQQ dehydrogenase family.</text>
</comment>
<dbReference type="Pfam" id="PF01011">
    <property type="entry name" value="PQQ"/>
    <property type="match status" value="2"/>
</dbReference>
<name>A0A0B4XR48_9GAMM</name>
<evidence type="ECO:0000256" key="1">
    <source>
        <dbReference type="ARBA" id="ARBA00001931"/>
    </source>
</evidence>
<dbReference type="KEGG" id="apac:S7S_12480"/>
<dbReference type="PANTHER" id="PTHR32303:SF4">
    <property type="entry name" value="QUINOPROTEIN GLUCOSE DEHYDROGENASE"/>
    <property type="match status" value="1"/>
</dbReference>
<feature type="domain" description="Pyrrolo-quinoline quinone repeat" evidence="4">
    <location>
        <begin position="48"/>
        <end position="446"/>
    </location>
</feature>
<protein>
    <submittedName>
        <fullName evidence="5">Glucose dehydrogenase</fullName>
    </submittedName>
</protein>
<evidence type="ECO:0000256" key="3">
    <source>
        <dbReference type="ARBA" id="ARBA00023002"/>
    </source>
</evidence>
<dbReference type="Gene3D" id="2.140.10.10">
    <property type="entry name" value="Quinoprotein alcohol dehydrogenase-like superfamily"/>
    <property type="match status" value="2"/>
</dbReference>
<comment type="cofactor">
    <cofactor evidence="1">
        <name>pyrroloquinoline quinone</name>
        <dbReference type="ChEBI" id="CHEBI:58442"/>
    </cofactor>
</comment>
<dbReference type="InterPro" id="IPR011047">
    <property type="entry name" value="Quinoprotein_ADH-like_sf"/>
</dbReference>
<dbReference type="SMART" id="SM00564">
    <property type="entry name" value="PQQ"/>
    <property type="match status" value="4"/>
</dbReference>
<dbReference type="InterPro" id="IPR002372">
    <property type="entry name" value="PQQ_rpt_dom"/>
</dbReference>
<gene>
    <name evidence="5" type="ORF">S7S_12480</name>
</gene>
<dbReference type="Proteomes" id="UP000006764">
    <property type="component" value="Chromosome"/>
</dbReference>
<organism evidence="5 6">
    <name type="scientific">Isoalcanivorax pacificus W11-5</name>
    <dbReference type="NCBI Taxonomy" id="391936"/>
    <lineage>
        <taxon>Bacteria</taxon>
        <taxon>Pseudomonadati</taxon>
        <taxon>Pseudomonadota</taxon>
        <taxon>Gammaproteobacteria</taxon>
        <taxon>Oceanospirillales</taxon>
        <taxon>Alcanivoracaceae</taxon>
        <taxon>Isoalcanivorax</taxon>
    </lineage>
</organism>
<accession>A0A0B4XR48</accession>
<keyword evidence="6" id="KW-1185">Reference proteome</keyword>
<dbReference type="GO" id="GO:0008876">
    <property type="term" value="F:quinoprotein glucose dehydrogenase activity"/>
    <property type="evidence" value="ECO:0007669"/>
    <property type="project" value="TreeGrafter"/>
</dbReference>
<dbReference type="RefSeq" id="WP_008738760.1">
    <property type="nucleotide sequence ID" value="NZ_CP004387.1"/>
</dbReference>
<keyword evidence="3" id="KW-0560">Oxidoreductase</keyword>
<evidence type="ECO:0000313" key="5">
    <source>
        <dbReference type="EMBL" id="AJD48908.1"/>
    </source>
</evidence>
<evidence type="ECO:0000313" key="6">
    <source>
        <dbReference type="Proteomes" id="UP000006764"/>
    </source>
</evidence>
<proteinExistence type="inferred from homology"/>
<sequence length="591" mass="63595">MRCGWWLIALPALVQAQQSVVAPVPPRVVPEAVEAGAPPAAAPADGDWSAYGRSNAAQRYSPLQSLDRDNVAALTLAWRYSLNDMPRDLKARWAPHTTPLKIGDALYLCSGRGSVIALDATTGEQRWRHDSALQADQFAGPATCRGVSFHESLGANRDGLCRERILAATADGRLRALDADTGRPCVEFGEQGVVTLPGHFSGPVSPPTLVRGVAVTRAGDSVAGISAATGRLLWRWQPEQEREQFAAEAVFSADEQLGLVYLPLARPAMLVAVDVTSGETRWRFRGVRDDVWGYGLSAQATLLPWRTPEGVVPALVLPTRQGDLFVLDRATGEPLVPVTQQQTPAAYAPDGVLPASQPVSEGLPGPRAALLREEDIGGVSPIDQLWCRIQFRRLVYQGRFTPPGPEPWLQYPGDMGGIDWGGVSFDPERELLVFNYNQVPMVGEIRDGVPYRTPWGEVDRLCLRPPHGGIMAVSTQAPALHWDRPLGRAGLPLPFGLSLPLPSDTGTPNQGGVLLTAGGLAFVAATTDNLIRALDTETGEELWRARLPAGGQATPISYAVNGRQYIALLAGGDYRLETPRGGELLVFSLPE</sequence>
<reference evidence="5 6" key="1">
    <citation type="journal article" date="2012" name="J. Bacteriol.">
        <title>Genome sequence of an alkane-degrading bacterium, Alcanivorax pacificus type strain W11-5, isolated from deep sea sediment.</title>
        <authorList>
            <person name="Lai Q."/>
            <person name="Shao Z."/>
        </authorList>
    </citation>
    <scope>NUCLEOTIDE SEQUENCE [LARGE SCALE GENOMIC DNA]</scope>
    <source>
        <strain evidence="5 6">W11-5</strain>
    </source>
</reference>